<gene>
    <name evidence="21" type="ORF">C4D60_Mb07t02280</name>
</gene>
<dbReference type="SMART" id="SM00184">
    <property type="entry name" value="RING"/>
    <property type="match status" value="1"/>
</dbReference>
<organism evidence="21 22">
    <name type="scientific">Musa balbisiana</name>
    <name type="common">Banana</name>
    <dbReference type="NCBI Taxonomy" id="52838"/>
    <lineage>
        <taxon>Eukaryota</taxon>
        <taxon>Viridiplantae</taxon>
        <taxon>Streptophyta</taxon>
        <taxon>Embryophyta</taxon>
        <taxon>Tracheophyta</taxon>
        <taxon>Spermatophyta</taxon>
        <taxon>Magnoliopsida</taxon>
        <taxon>Liliopsida</taxon>
        <taxon>Zingiberales</taxon>
        <taxon>Musaceae</taxon>
        <taxon>Musa</taxon>
    </lineage>
</organism>
<feature type="compositionally biased region" description="Basic and acidic residues" evidence="17">
    <location>
        <begin position="511"/>
        <end position="521"/>
    </location>
</feature>
<dbReference type="GO" id="GO:0003677">
    <property type="term" value="F:DNA binding"/>
    <property type="evidence" value="ECO:0007669"/>
    <property type="project" value="TreeGrafter"/>
</dbReference>
<evidence type="ECO:0000256" key="2">
    <source>
        <dbReference type="ARBA" id="ARBA00004167"/>
    </source>
</evidence>
<dbReference type="EC" id="2.3.2.27" evidence="4"/>
<evidence type="ECO:0000256" key="3">
    <source>
        <dbReference type="ARBA" id="ARBA00004906"/>
    </source>
</evidence>
<name>A0A4S8JCK4_MUSBA</name>
<dbReference type="GO" id="GO:0016020">
    <property type="term" value="C:membrane"/>
    <property type="evidence" value="ECO:0007669"/>
    <property type="project" value="UniProtKB-SubCell"/>
</dbReference>
<dbReference type="InterPro" id="IPR004827">
    <property type="entry name" value="bZIP"/>
</dbReference>
<feature type="region of interest" description="Disordered" evidence="17">
    <location>
        <begin position="488"/>
        <end position="541"/>
    </location>
</feature>
<dbReference type="FunFam" id="3.30.40.10:FF:000187">
    <property type="entry name" value="E3 ubiquitin-protein ligase ATL6"/>
    <property type="match status" value="1"/>
</dbReference>
<keyword evidence="7" id="KW-0479">Metal-binding</keyword>
<evidence type="ECO:0000256" key="10">
    <source>
        <dbReference type="ARBA" id="ARBA00022833"/>
    </source>
</evidence>
<evidence type="ECO:0000256" key="9">
    <source>
        <dbReference type="ARBA" id="ARBA00022786"/>
    </source>
</evidence>
<evidence type="ECO:0000256" key="7">
    <source>
        <dbReference type="ARBA" id="ARBA00022723"/>
    </source>
</evidence>
<keyword evidence="6 18" id="KW-0812">Transmembrane</keyword>
<dbReference type="InterPro" id="IPR046347">
    <property type="entry name" value="bZIP_sf"/>
</dbReference>
<evidence type="ECO:0000256" key="6">
    <source>
        <dbReference type="ARBA" id="ARBA00022692"/>
    </source>
</evidence>
<keyword evidence="5" id="KW-0808">Transferase</keyword>
<feature type="compositionally biased region" description="Basic and acidic residues" evidence="17">
    <location>
        <begin position="71"/>
        <end position="89"/>
    </location>
</feature>
<dbReference type="GO" id="GO:0003700">
    <property type="term" value="F:DNA-binding transcription factor activity"/>
    <property type="evidence" value="ECO:0007669"/>
    <property type="project" value="InterPro"/>
</dbReference>
<dbReference type="InterPro" id="IPR013083">
    <property type="entry name" value="Znf_RING/FYVE/PHD"/>
</dbReference>
<evidence type="ECO:0000256" key="8">
    <source>
        <dbReference type="ARBA" id="ARBA00022771"/>
    </source>
</evidence>
<evidence type="ECO:0000256" key="15">
    <source>
        <dbReference type="ARBA" id="ARBA00023242"/>
    </source>
</evidence>
<sequence length="610" mass="65382">MGDDLSAVQMLSDAPESKNSVGFLSLSLSKSSVNEDDINGCVSSFIHSLVNATPVGSVYNDFPDSRILTEQREELDSRTNTKATIDHPQPKNTMSYAPPAGGNGNGIGPPDYPSEDGNSIRTSILSTVLVLVALVAAVIVFVRLYVRYVLTHRFPGDDSRRRRLAAIDFLRFHVATDAVPQAVGLDPSAIAALPAFAYRMATGGEDEGSVAECAVCLSTVEEGEMVRLLPTCKHLFHAGCIDMWLASHVTCPVCRAMVEPPEAAAIDVGETSAPQPPRLMRESSRAEGPSAEETSGSKEGSSVSSRLSASLRRMLSRERSTSRRSQGVAAEDLERHSSAAPSRIPPPNPTGHCDAGKPQYYHVPDRSSSRTYRLGLVSCDVILVLRSVGATAQLPPKVPNTMSGNWSYFGHHAVPSAALGPHHFLPAAAPPVPGSQPSWVDEFLDFSAARRSHHRRTATDSVAFLEAPLVDEGGGFDRLDDDQLMSMFSDEVPAPPSSSSGVPASSSSPSDHTDVNEDKAGAADQVAAGGPEEAQSVCKTEPEAVTAAMTTKPAAESETFVDPKRVKRILANRQSAQRSRVRKLQYISELERSVTSLQARRYLPTFKSLQ</sequence>
<dbReference type="EMBL" id="PYDT01000005">
    <property type="protein sequence ID" value="THU59451.1"/>
    <property type="molecule type" value="Genomic_DNA"/>
</dbReference>
<keyword evidence="10" id="KW-0862">Zinc</keyword>
<feature type="region of interest" description="Disordered" evidence="17">
    <location>
        <begin position="267"/>
        <end position="362"/>
    </location>
</feature>
<dbReference type="PROSITE" id="PS50089">
    <property type="entry name" value="ZF_RING_2"/>
    <property type="match status" value="1"/>
</dbReference>
<dbReference type="InterPro" id="IPR052483">
    <property type="entry name" value="bZIP_transcription_regulators"/>
</dbReference>
<dbReference type="GO" id="GO:0061630">
    <property type="term" value="F:ubiquitin protein ligase activity"/>
    <property type="evidence" value="ECO:0007669"/>
    <property type="project" value="UniProtKB-EC"/>
</dbReference>
<comment type="caution">
    <text evidence="21">The sequence shown here is derived from an EMBL/GenBank/DDBJ whole genome shotgun (WGS) entry which is preliminary data.</text>
</comment>
<evidence type="ECO:0000256" key="16">
    <source>
        <dbReference type="PROSITE-ProRule" id="PRU00175"/>
    </source>
</evidence>
<keyword evidence="15" id="KW-0539">Nucleus</keyword>
<feature type="transmembrane region" description="Helical" evidence="18">
    <location>
        <begin position="124"/>
        <end position="146"/>
    </location>
</feature>
<protein>
    <recommendedName>
        <fullName evidence="4">RING-type E3 ubiquitin transferase</fullName>
        <ecNumber evidence="4">2.3.2.27</ecNumber>
    </recommendedName>
</protein>
<evidence type="ECO:0000259" key="19">
    <source>
        <dbReference type="PROSITE" id="PS50089"/>
    </source>
</evidence>
<proteinExistence type="predicted"/>
<evidence type="ECO:0000256" key="18">
    <source>
        <dbReference type="SAM" id="Phobius"/>
    </source>
</evidence>
<dbReference type="GO" id="GO:0005634">
    <property type="term" value="C:nucleus"/>
    <property type="evidence" value="ECO:0007669"/>
    <property type="project" value="TreeGrafter"/>
</dbReference>
<dbReference type="Pfam" id="PF13639">
    <property type="entry name" value="zf-RING_2"/>
    <property type="match status" value="1"/>
</dbReference>
<feature type="compositionally biased region" description="Low complexity" evidence="17">
    <location>
        <begin position="497"/>
        <end position="510"/>
    </location>
</feature>
<evidence type="ECO:0000256" key="12">
    <source>
        <dbReference type="ARBA" id="ARBA00023015"/>
    </source>
</evidence>
<dbReference type="InterPro" id="IPR044759">
    <property type="entry name" value="bZIP_RF2"/>
</dbReference>
<dbReference type="STRING" id="52838.A0A4S8JCK4"/>
<dbReference type="Gene3D" id="1.20.5.170">
    <property type="match status" value="1"/>
</dbReference>
<evidence type="ECO:0000313" key="22">
    <source>
        <dbReference type="Proteomes" id="UP000317650"/>
    </source>
</evidence>
<comment type="subcellular location">
    <subcellularLocation>
        <location evidence="2">Membrane</location>
        <topology evidence="2">Single-pass membrane protein</topology>
    </subcellularLocation>
</comment>
<dbReference type="AlphaFoldDB" id="A0A4S8JCK4"/>
<dbReference type="Pfam" id="PF00170">
    <property type="entry name" value="bZIP_1"/>
    <property type="match status" value="1"/>
</dbReference>
<evidence type="ECO:0000256" key="13">
    <source>
        <dbReference type="ARBA" id="ARBA00023136"/>
    </source>
</evidence>
<dbReference type="PROSITE" id="PS50217">
    <property type="entry name" value="BZIP"/>
    <property type="match status" value="1"/>
</dbReference>
<feature type="region of interest" description="Disordered" evidence="17">
    <location>
        <begin position="71"/>
        <end position="114"/>
    </location>
</feature>
<evidence type="ECO:0000256" key="14">
    <source>
        <dbReference type="ARBA" id="ARBA00023163"/>
    </source>
</evidence>
<comment type="pathway">
    <text evidence="3">Protein modification; protein ubiquitination.</text>
</comment>
<dbReference type="SUPFAM" id="SSF57959">
    <property type="entry name" value="Leucine zipper domain"/>
    <property type="match status" value="1"/>
</dbReference>
<dbReference type="CDD" id="cd16461">
    <property type="entry name" value="RING-H2_EL5-like"/>
    <property type="match status" value="1"/>
</dbReference>
<evidence type="ECO:0000256" key="17">
    <source>
        <dbReference type="SAM" id="MobiDB-lite"/>
    </source>
</evidence>
<feature type="domain" description="RING-type" evidence="19">
    <location>
        <begin position="213"/>
        <end position="255"/>
    </location>
</feature>
<dbReference type="CDD" id="cd14703">
    <property type="entry name" value="bZIP_plant_RF2"/>
    <property type="match status" value="1"/>
</dbReference>
<accession>A0A4S8JCK4</accession>
<feature type="domain" description="BZIP" evidence="20">
    <location>
        <begin position="562"/>
        <end position="601"/>
    </location>
</feature>
<keyword evidence="9" id="KW-0833">Ubl conjugation pathway</keyword>
<evidence type="ECO:0000259" key="20">
    <source>
        <dbReference type="PROSITE" id="PS50217"/>
    </source>
</evidence>
<dbReference type="GO" id="GO:0045893">
    <property type="term" value="P:positive regulation of DNA-templated transcription"/>
    <property type="evidence" value="ECO:0007669"/>
    <property type="project" value="TreeGrafter"/>
</dbReference>
<evidence type="ECO:0000256" key="11">
    <source>
        <dbReference type="ARBA" id="ARBA00022989"/>
    </source>
</evidence>
<evidence type="ECO:0000313" key="21">
    <source>
        <dbReference type="EMBL" id="THU59451.1"/>
    </source>
</evidence>
<evidence type="ECO:0000256" key="5">
    <source>
        <dbReference type="ARBA" id="ARBA00022679"/>
    </source>
</evidence>
<keyword evidence="13 18" id="KW-0472">Membrane</keyword>
<keyword evidence="22" id="KW-1185">Reference proteome</keyword>
<dbReference type="InterPro" id="IPR001841">
    <property type="entry name" value="Znf_RING"/>
</dbReference>
<dbReference type="Proteomes" id="UP000317650">
    <property type="component" value="Chromosome 7"/>
</dbReference>
<reference evidence="21 22" key="1">
    <citation type="journal article" date="2019" name="Nat. Plants">
        <title>Genome sequencing of Musa balbisiana reveals subgenome evolution and function divergence in polyploid bananas.</title>
        <authorList>
            <person name="Yao X."/>
        </authorList>
    </citation>
    <scope>NUCLEOTIDE SEQUENCE [LARGE SCALE GENOMIC DNA]</scope>
    <source>
        <strain evidence="22">cv. DH-PKW</strain>
        <tissue evidence="21">Leaves</tissue>
    </source>
</reference>
<feature type="compositionally biased region" description="Low complexity" evidence="17">
    <location>
        <begin position="291"/>
        <end position="313"/>
    </location>
</feature>
<dbReference type="PANTHER" id="PTHR46391:SF20">
    <property type="entry name" value="BASIC LEUCINE ZIPPER 61"/>
    <property type="match status" value="1"/>
</dbReference>
<dbReference type="PANTHER" id="PTHR46391">
    <property type="entry name" value="BASIC LEUCINE ZIPPER 34"/>
    <property type="match status" value="1"/>
</dbReference>
<dbReference type="PROSITE" id="PS00036">
    <property type="entry name" value="BZIP_BASIC"/>
    <property type="match status" value="1"/>
</dbReference>
<evidence type="ECO:0000256" key="4">
    <source>
        <dbReference type="ARBA" id="ARBA00012483"/>
    </source>
</evidence>
<comment type="catalytic activity">
    <reaction evidence="1">
        <text>S-ubiquitinyl-[E2 ubiquitin-conjugating enzyme]-L-cysteine + [acceptor protein]-L-lysine = [E2 ubiquitin-conjugating enzyme]-L-cysteine + N(6)-ubiquitinyl-[acceptor protein]-L-lysine.</text>
        <dbReference type="EC" id="2.3.2.27"/>
    </reaction>
</comment>
<keyword evidence="8 16" id="KW-0863">Zinc-finger</keyword>
<dbReference type="Gene3D" id="3.30.40.10">
    <property type="entry name" value="Zinc/RING finger domain, C3HC4 (zinc finger)"/>
    <property type="match status" value="1"/>
</dbReference>
<keyword evidence="14" id="KW-0804">Transcription</keyword>
<keyword evidence="12" id="KW-0805">Transcription regulation</keyword>
<keyword evidence="11 18" id="KW-1133">Transmembrane helix</keyword>
<dbReference type="GO" id="GO:0008270">
    <property type="term" value="F:zinc ion binding"/>
    <property type="evidence" value="ECO:0007669"/>
    <property type="project" value="UniProtKB-KW"/>
</dbReference>
<dbReference type="SUPFAM" id="SSF57850">
    <property type="entry name" value="RING/U-box"/>
    <property type="match status" value="1"/>
</dbReference>
<evidence type="ECO:0000256" key="1">
    <source>
        <dbReference type="ARBA" id="ARBA00000900"/>
    </source>
</evidence>